<dbReference type="GO" id="GO:0006355">
    <property type="term" value="P:regulation of DNA-templated transcription"/>
    <property type="evidence" value="ECO:0007669"/>
    <property type="project" value="InterPro"/>
</dbReference>
<proteinExistence type="predicted"/>
<dbReference type="AlphaFoldDB" id="A0A7W3XPM4"/>
<dbReference type="SUPFAM" id="SSF47598">
    <property type="entry name" value="Ribbon-helix-helix"/>
    <property type="match status" value="1"/>
</dbReference>
<evidence type="ECO:0000313" key="3">
    <source>
        <dbReference type="Proteomes" id="UP000567067"/>
    </source>
</evidence>
<keyword evidence="3" id="KW-1185">Reference proteome</keyword>
<dbReference type="EMBL" id="JACJIP010000001">
    <property type="protein sequence ID" value="MBA9083613.1"/>
    <property type="molecule type" value="Genomic_DNA"/>
</dbReference>
<dbReference type="RefSeq" id="WP_182533793.1">
    <property type="nucleotide sequence ID" value="NZ_JACJIP010000001.1"/>
</dbReference>
<sequence length="64" mass="7301">MASKKSFPLRLDPSLYEALERWAADEFRSVNGHIEYLLREALRREGRLPSPRARDQGGGTKDAD</sequence>
<dbReference type="Proteomes" id="UP000567067">
    <property type="component" value="Unassembled WGS sequence"/>
</dbReference>
<accession>A0A7W3XPM4</accession>
<comment type="caution">
    <text evidence="2">The sequence shown here is derived from an EMBL/GenBank/DDBJ whole genome shotgun (WGS) entry which is preliminary data.</text>
</comment>
<feature type="region of interest" description="Disordered" evidence="1">
    <location>
        <begin position="45"/>
        <end position="64"/>
    </location>
</feature>
<name>A0A7W3XPM4_9BACL</name>
<evidence type="ECO:0000256" key="1">
    <source>
        <dbReference type="SAM" id="MobiDB-lite"/>
    </source>
</evidence>
<evidence type="ECO:0000313" key="2">
    <source>
        <dbReference type="EMBL" id="MBA9083613.1"/>
    </source>
</evidence>
<dbReference type="Gene3D" id="1.10.1220.10">
    <property type="entry name" value="Met repressor-like"/>
    <property type="match status" value="1"/>
</dbReference>
<evidence type="ECO:0008006" key="4">
    <source>
        <dbReference type="Google" id="ProtNLM"/>
    </source>
</evidence>
<organism evidence="2 3">
    <name type="scientific">Fontibacillus solani</name>
    <dbReference type="NCBI Taxonomy" id="1572857"/>
    <lineage>
        <taxon>Bacteria</taxon>
        <taxon>Bacillati</taxon>
        <taxon>Bacillota</taxon>
        <taxon>Bacilli</taxon>
        <taxon>Bacillales</taxon>
        <taxon>Paenibacillaceae</taxon>
        <taxon>Fontibacillus</taxon>
    </lineage>
</organism>
<gene>
    <name evidence="2" type="ORF">FHR92_000056</name>
</gene>
<protein>
    <recommendedName>
        <fullName evidence="4">Ribbon-helix-helix domain protein</fullName>
    </recommendedName>
</protein>
<dbReference type="InterPro" id="IPR010985">
    <property type="entry name" value="Ribbon_hlx_hlx"/>
</dbReference>
<reference evidence="2 3" key="1">
    <citation type="submission" date="2020-08" db="EMBL/GenBank/DDBJ databases">
        <title>Genomic Encyclopedia of Type Strains, Phase III (KMG-III): the genomes of soil and plant-associated and newly described type strains.</title>
        <authorList>
            <person name="Whitman W."/>
        </authorList>
    </citation>
    <scope>NUCLEOTIDE SEQUENCE [LARGE SCALE GENOMIC DNA]</scope>
    <source>
        <strain evidence="2 3">CECT 8693</strain>
    </source>
</reference>
<dbReference type="InterPro" id="IPR013321">
    <property type="entry name" value="Arc_rbn_hlx_hlx"/>
</dbReference>